<dbReference type="RefSeq" id="XP_037837392.1">
    <property type="nucleotide sequence ID" value="XM_037981464.1"/>
</dbReference>
<protein>
    <recommendedName>
        <fullName evidence="2">LBH domain-containing protein</fullName>
    </recommendedName>
</protein>
<reference evidence="3" key="2">
    <citation type="submission" date="2025-09" db="UniProtKB">
        <authorList>
            <consortium name="Ensembl"/>
        </authorList>
    </citation>
    <scope>IDENTIFICATION</scope>
</reference>
<evidence type="ECO:0000313" key="4">
    <source>
        <dbReference type="Proteomes" id="UP000264800"/>
    </source>
</evidence>
<dbReference type="Proteomes" id="UP000264800">
    <property type="component" value="Unplaced"/>
</dbReference>
<sequence>MTNKVMSTCDFSVGGASGGEPASLQVFPEPKERFPKLSKRLPSIVVEPTDADDVESGELRWPPDDVSSDVTEGRQQVTGRPAEGAETQELVMGGV</sequence>
<proteinExistence type="predicted"/>
<feature type="region of interest" description="Disordered" evidence="1">
    <location>
        <begin position="51"/>
        <end position="95"/>
    </location>
</feature>
<dbReference type="GeneTree" id="ENSGT00940000174804"/>
<dbReference type="OMA" id="DVTQRHQ"/>
<accession>A0A3Q3ASX2</accession>
<dbReference type="InterPro" id="IPR038990">
    <property type="entry name" value="LBH_dom"/>
</dbReference>
<feature type="compositionally biased region" description="Polar residues" evidence="1">
    <location>
        <begin position="68"/>
        <end position="78"/>
    </location>
</feature>
<dbReference type="InterPro" id="IPR042945">
    <property type="entry name" value="LBH_dom_prot"/>
</dbReference>
<dbReference type="GeneID" id="108242554"/>
<reference evidence="3" key="1">
    <citation type="submission" date="2025-08" db="UniProtKB">
        <authorList>
            <consortium name="Ensembl"/>
        </authorList>
    </citation>
    <scope>IDENTIFICATION</scope>
</reference>
<feature type="region of interest" description="Disordered" evidence="1">
    <location>
        <begin position="1"/>
        <end position="26"/>
    </location>
</feature>
<feature type="compositionally biased region" description="Polar residues" evidence="1">
    <location>
        <begin position="1"/>
        <end position="10"/>
    </location>
</feature>
<dbReference type="PANTHER" id="PTHR14987:SF3">
    <property type="entry name" value="LBH DOMAIN-CONTAINING PROTEIN 2"/>
    <property type="match status" value="1"/>
</dbReference>
<dbReference type="Ensembl" id="ENSKMAT00000019799.1">
    <property type="protein sequence ID" value="ENSKMAP00000019535.1"/>
    <property type="gene ID" value="ENSKMAG00000014537.1"/>
</dbReference>
<feature type="domain" description="LBH" evidence="2">
    <location>
        <begin position="32"/>
        <end position="68"/>
    </location>
</feature>
<evidence type="ECO:0000313" key="3">
    <source>
        <dbReference type="Ensembl" id="ENSKMAP00000019535.1"/>
    </source>
</evidence>
<evidence type="ECO:0000256" key="1">
    <source>
        <dbReference type="SAM" id="MobiDB-lite"/>
    </source>
</evidence>
<organism evidence="3 4">
    <name type="scientific">Kryptolebias marmoratus</name>
    <name type="common">Mangrove killifish</name>
    <name type="synonym">Rivulus marmoratus</name>
    <dbReference type="NCBI Taxonomy" id="37003"/>
    <lineage>
        <taxon>Eukaryota</taxon>
        <taxon>Metazoa</taxon>
        <taxon>Chordata</taxon>
        <taxon>Craniata</taxon>
        <taxon>Vertebrata</taxon>
        <taxon>Euteleostomi</taxon>
        <taxon>Actinopterygii</taxon>
        <taxon>Neopterygii</taxon>
        <taxon>Teleostei</taxon>
        <taxon>Neoteleostei</taxon>
        <taxon>Acanthomorphata</taxon>
        <taxon>Ovalentaria</taxon>
        <taxon>Atherinomorphae</taxon>
        <taxon>Cyprinodontiformes</taxon>
        <taxon>Rivulidae</taxon>
        <taxon>Kryptolebias</taxon>
    </lineage>
</organism>
<dbReference type="AlphaFoldDB" id="A0A3Q3ASX2"/>
<keyword evidence="4" id="KW-1185">Reference proteome</keyword>
<name>A0A3Q3ASX2_KRYMA</name>
<evidence type="ECO:0000259" key="2">
    <source>
        <dbReference type="Pfam" id="PF15317"/>
    </source>
</evidence>
<dbReference type="PANTHER" id="PTHR14987">
    <property type="entry name" value="PROTEIN LBH-RELATED"/>
    <property type="match status" value="1"/>
</dbReference>
<dbReference type="Pfam" id="PF15317">
    <property type="entry name" value="Lbh"/>
    <property type="match status" value="1"/>
</dbReference>